<keyword evidence="6" id="KW-0479">Metal-binding</keyword>
<dbReference type="PANTHER" id="PTHR12756:SF12">
    <property type="entry name" value="CYTOSOLIC CARBOXYPEPTIDASE-LIKE PROTEIN 5"/>
    <property type="match status" value="1"/>
</dbReference>
<comment type="similarity">
    <text evidence="3 12">Belongs to the peptidase M14 family.</text>
</comment>
<dbReference type="InterPro" id="IPR034286">
    <property type="entry name" value="M14_AGBL5-like"/>
</dbReference>
<dbReference type="EMBL" id="JAFCMP010000135">
    <property type="protein sequence ID" value="KAG5185340.1"/>
    <property type="molecule type" value="Genomic_DNA"/>
</dbReference>
<evidence type="ECO:0000256" key="13">
    <source>
        <dbReference type="SAM" id="MobiDB-lite"/>
    </source>
</evidence>
<feature type="active site" description="Proton donor/acceptor" evidence="12">
    <location>
        <position position="398"/>
    </location>
</feature>
<evidence type="ECO:0000256" key="9">
    <source>
        <dbReference type="ARBA" id="ARBA00023049"/>
    </source>
</evidence>
<evidence type="ECO:0000256" key="5">
    <source>
        <dbReference type="ARBA" id="ARBA00022670"/>
    </source>
</evidence>
<dbReference type="GO" id="GO:0005737">
    <property type="term" value="C:cytoplasm"/>
    <property type="evidence" value="ECO:0007669"/>
    <property type="project" value="UniProtKB-SubCell"/>
</dbReference>
<dbReference type="Proteomes" id="UP000664859">
    <property type="component" value="Unassembled WGS sequence"/>
</dbReference>
<dbReference type="PANTHER" id="PTHR12756">
    <property type="entry name" value="CYTOSOLIC CARBOXYPEPTIDASE"/>
    <property type="match status" value="1"/>
</dbReference>
<dbReference type="InterPro" id="IPR050821">
    <property type="entry name" value="Cytosolic_carboxypeptidase"/>
</dbReference>
<dbReference type="PROSITE" id="PS52035">
    <property type="entry name" value="PEPTIDASE_M14"/>
    <property type="match status" value="1"/>
</dbReference>
<evidence type="ECO:0000256" key="11">
    <source>
        <dbReference type="ARBA" id="ARBA00026108"/>
    </source>
</evidence>
<evidence type="ECO:0000256" key="3">
    <source>
        <dbReference type="ARBA" id="ARBA00005988"/>
    </source>
</evidence>
<evidence type="ECO:0000256" key="2">
    <source>
        <dbReference type="ARBA" id="ARBA00004496"/>
    </source>
</evidence>
<accession>A0A835Z1I4</accession>
<dbReference type="EC" id="3.4.17.24" evidence="11"/>
<keyword evidence="16" id="KW-1185">Reference proteome</keyword>
<feature type="region of interest" description="Disordered" evidence="13">
    <location>
        <begin position="16"/>
        <end position="41"/>
    </location>
</feature>
<dbReference type="OrthoDB" id="10253041at2759"/>
<evidence type="ECO:0000256" key="7">
    <source>
        <dbReference type="ARBA" id="ARBA00022801"/>
    </source>
</evidence>
<dbReference type="Gene3D" id="3.40.630.10">
    <property type="entry name" value="Zn peptidases"/>
    <property type="match status" value="1"/>
</dbReference>
<gene>
    <name evidence="15" type="ORF">JKP88DRAFT_262697</name>
</gene>
<keyword evidence="8" id="KW-0862">Zinc</keyword>
<evidence type="ECO:0000256" key="1">
    <source>
        <dbReference type="ARBA" id="ARBA00001947"/>
    </source>
</evidence>
<comment type="catalytic activity">
    <reaction evidence="10">
        <text>C-terminal L-alpha-aminoacyl-L-glutamyl-L-glutamyl-[tubulin] + H2O = C-terminal L-alpha-aminoacyl-L-glutamyl-[tubulin] + L-glutamate</text>
        <dbReference type="Rhea" id="RHEA:63792"/>
        <dbReference type="Rhea" id="RHEA-COMP:16435"/>
        <dbReference type="Rhea" id="RHEA-COMP:16436"/>
        <dbReference type="ChEBI" id="CHEBI:15377"/>
        <dbReference type="ChEBI" id="CHEBI:29985"/>
        <dbReference type="ChEBI" id="CHEBI:149555"/>
        <dbReference type="ChEBI" id="CHEBI:149556"/>
        <dbReference type="EC" id="3.4.17.24"/>
    </reaction>
    <physiologicalReaction direction="left-to-right" evidence="10">
        <dbReference type="Rhea" id="RHEA:63793"/>
    </physiologicalReaction>
</comment>
<comment type="subcellular location">
    <subcellularLocation>
        <location evidence="2">Cytoplasm</location>
    </subcellularLocation>
</comment>
<keyword evidence="5" id="KW-0645">Protease</keyword>
<evidence type="ECO:0000256" key="8">
    <source>
        <dbReference type="ARBA" id="ARBA00022833"/>
    </source>
</evidence>
<evidence type="ECO:0000313" key="16">
    <source>
        <dbReference type="Proteomes" id="UP000664859"/>
    </source>
</evidence>
<dbReference type="GO" id="GO:0008270">
    <property type="term" value="F:zinc ion binding"/>
    <property type="evidence" value="ECO:0007669"/>
    <property type="project" value="InterPro"/>
</dbReference>
<dbReference type="GO" id="GO:0006508">
    <property type="term" value="P:proteolysis"/>
    <property type="evidence" value="ECO:0007669"/>
    <property type="project" value="UniProtKB-KW"/>
</dbReference>
<name>A0A835Z1I4_9STRA</name>
<dbReference type="Pfam" id="PF00246">
    <property type="entry name" value="Peptidase_M14"/>
    <property type="match status" value="1"/>
</dbReference>
<organism evidence="15 16">
    <name type="scientific">Tribonema minus</name>
    <dbReference type="NCBI Taxonomy" id="303371"/>
    <lineage>
        <taxon>Eukaryota</taxon>
        <taxon>Sar</taxon>
        <taxon>Stramenopiles</taxon>
        <taxon>Ochrophyta</taxon>
        <taxon>PX clade</taxon>
        <taxon>Xanthophyceae</taxon>
        <taxon>Tribonematales</taxon>
        <taxon>Tribonemataceae</taxon>
        <taxon>Tribonema</taxon>
    </lineage>
</organism>
<feature type="domain" description="Peptidase M14" evidence="14">
    <location>
        <begin position="94"/>
        <end position="433"/>
    </location>
</feature>
<evidence type="ECO:0000256" key="4">
    <source>
        <dbReference type="ARBA" id="ARBA00022490"/>
    </source>
</evidence>
<proteinExistence type="inferred from homology"/>
<dbReference type="InterPro" id="IPR000834">
    <property type="entry name" value="Peptidase_M14"/>
</dbReference>
<evidence type="ECO:0000256" key="12">
    <source>
        <dbReference type="PROSITE-ProRule" id="PRU01379"/>
    </source>
</evidence>
<comment type="caution">
    <text evidence="15">The sequence shown here is derived from an EMBL/GenBank/DDBJ whole genome shotgun (WGS) entry which is preliminary data.</text>
</comment>
<reference evidence="15" key="1">
    <citation type="submission" date="2021-02" db="EMBL/GenBank/DDBJ databases">
        <title>First Annotated Genome of the Yellow-green Alga Tribonema minus.</title>
        <authorList>
            <person name="Mahan K.M."/>
        </authorList>
    </citation>
    <scope>NUCLEOTIDE SEQUENCE</scope>
    <source>
        <strain evidence="15">UTEX B ZZ1240</strain>
    </source>
</reference>
<evidence type="ECO:0000313" key="15">
    <source>
        <dbReference type="EMBL" id="KAG5185340.1"/>
    </source>
</evidence>
<dbReference type="GO" id="GO:0004181">
    <property type="term" value="F:metallocarboxypeptidase activity"/>
    <property type="evidence" value="ECO:0007669"/>
    <property type="project" value="InterPro"/>
</dbReference>
<dbReference type="CDD" id="cd06236">
    <property type="entry name" value="M14_AGBL5_like"/>
    <property type="match status" value="1"/>
</dbReference>
<evidence type="ECO:0000256" key="10">
    <source>
        <dbReference type="ARBA" id="ARBA00024524"/>
    </source>
</evidence>
<protein>
    <recommendedName>
        <fullName evidence="11">tubulin-glutamate carboxypeptidase</fullName>
        <ecNumber evidence="11">3.4.17.24</ecNumber>
    </recommendedName>
</protein>
<dbReference type="SUPFAM" id="SSF53187">
    <property type="entry name" value="Zn-dependent exopeptidases"/>
    <property type="match status" value="1"/>
</dbReference>
<dbReference type="AlphaFoldDB" id="A0A835Z1I4"/>
<comment type="cofactor">
    <cofactor evidence="1">
        <name>Zn(2+)</name>
        <dbReference type="ChEBI" id="CHEBI:29105"/>
    </cofactor>
</comment>
<evidence type="ECO:0000259" key="14">
    <source>
        <dbReference type="PROSITE" id="PS52035"/>
    </source>
</evidence>
<feature type="region of interest" description="Disordered" evidence="13">
    <location>
        <begin position="614"/>
        <end position="649"/>
    </location>
</feature>
<evidence type="ECO:0000256" key="6">
    <source>
        <dbReference type="ARBA" id="ARBA00022723"/>
    </source>
</evidence>
<keyword evidence="7" id="KW-0378">Hydrolase</keyword>
<keyword evidence="4" id="KW-0963">Cytoplasm</keyword>
<keyword evidence="9" id="KW-0482">Metalloprotease</keyword>
<sequence length="691" mass="74888">MTPVVRVGADGRWSRMPRSTVTFEEAPPPLPESGDSGAAAAAAGATTQLTLSYKFPAVAVPPGGVSFAFCYPHGYGDLQRHLAVPTHTYLPALSHGSDTEAALARAGAAVRSSSPPLPSAAIIYYHREALAASLEGRRLDLITVSDCTGIQPAREAYFERHHGLFPEGAADGGASPETAPEPAAVSQRPFKFAGKQVVFVSARVHPGETPSSFVLQGVLEFLLRQSDLRAAALRRRYVFKIVPMLNPDGVWRGHSRHDTLGKNLNRFYTSPCPRAQPTIFAVKKLLERLCSRADDSGPLKVYLDLHAHAVKRGCFIYGNHRDRIGGGGSAGKGEGQIENQLIPLLMTANSAHFDYGACNFSLKHMTRVDGGDGGMSAEGAGRVWCGQVGGVVRSYTLECNYNGGRAPTNRVPSAGPRRRRAHRRNISTVDSSAQLCPRIVVRIPPGACDCSCESCARRHGKDALTPADALSALIARNGGPCAAVVYFPNAPQGGQGPESALRIVRFRVANAEAASTATPAVVAARCCPMRRGGGVAWAQAKPLHRCALTQRAHPTQDDSAQLKRDAHRWRHAQRDHHAALRTSCVVSVARSGSDLGGALVGAAAAAAAWRALHRRRREQRDRRRRRRCRQRERRPRRHKVERQRLQRLARARRRLRGPPLLLLGARPLPRLQHLFLRWLRGAGGGASSRRS</sequence>